<dbReference type="Proteomes" id="UP000192578">
    <property type="component" value="Unassembled WGS sequence"/>
</dbReference>
<feature type="compositionally biased region" description="Polar residues" evidence="1">
    <location>
        <begin position="105"/>
        <end position="126"/>
    </location>
</feature>
<dbReference type="OrthoDB" id="10068817at2759"/>
<keyword evidence="3" id="KW-1185">Reference proteome</keyword>
<sequence>MATNQSSADDIETLPNTDTQPFAVPVLSKKDLKQKAKEDAKRLERERKQTKAQLKLDAKNAKLQAKEDLKRRKTELAAKAIKEAFLEQARQAEEKEAKKQNKRASTTSESSKPRPSQPAVTSSQSGLPPVAAKQSKLSGSGKDAPTPQAPRLSVKKASAAEPGLFDGNQNTWRARSAVTREVKDLTLTISGLYDQVQKTRSSVLSLELTNSDLAKEVKFHSNAYRTLRKDLRHVKRDYKKADAEYNKGRAKASERKHYLKKNSRLQGQIVENNMDLLAEMTVNDEVIPGVCRQMRETRLKEQGRCLRQLRHRLATKKAELAQVKDLVMTEEMNSDSVCRLSERLQHQLDDQGYVEHETYNVAQLRSVAYCLGYVQYQVEDLTRETEFTREMNASRMNEFNNELNWRVLSYRERMQALQASVAKALHPTVGVGRATEKVTTVSSCVKRVIPEAQKEWMASQIELSEVQKEHIEAEFALLSVEVLYLF</sequence>
<feature type="region of interest" description="Disordered" evidence="1">
    <location>
        <begin position="91"/>
        <end position="168"/>
    </location>
</feature>
<gene>
    <name evidence="2" type="ORF">BV898_01729</name>
</gene>
<comment type="caution">
    <text evidence="2">The sequence shown here is derived from an EMBL/GenBank/DDBJ whole genome shotgun (WGS) entry which is preliminary data.</text>
</comment>
<organism evidence="2 3">
    <name type="scientific">Hypsibius exemplaris</name>
    <name type="common">Freshwater tardigrade</name>
    <dbReference type="NCBI Taxonomy" id="2072580"/>
    <lineage>
        <taxon>Eukaryota</taxon>
        <taxon>Metazoa</taxon>
        <taxon>Ecdysozoa</taxon>
        <taxon>Tardigrada</taxon>
        <taxon>Eutardigrada</taxon>
        <taxon>Parachela</taxon>
        <taxon>Hypsibioidea</taxon>
        <taxon>Hypsibiidae</taxon>
        <taxon>Hypsibius</taxon>
    </lineage>
</organism>
<evidence type="ECO:0008006" key="4">
    <source>
        <dbReference type="Google" id="ProtNLM"/>
    </source>
</evidence>
<dbReference type="AlphaFoldDB" id="A0A1W0XB64"/>
<feature type="region of interest" description="Disordered" evidence="1">
    <location>
        <begin position="1"/>
        <end position="72"/>
    </location>
</feature>
<evidence type="ECO:0000313" key="2">
    <source>
        <dbReference type="EMBL" id="OQV24670.1"/>
    </source>
</evidence>
<protein>
    <recommendedName>
        <fullName evidence="4">DUF4201 domain-containing protein</fullName>
    </recommendedName>
</protein>
<reference evidence="3" key="1">
    <citation type="submission" date="2017-01" db="EMBL/GenBank/DDBJ databases">
        <title>Comparative genomics of anhydrobiosis in the tardigrade Hypsibius dujardini.</title>
        <authorList>
            <person name="Yoshida Y."/>
            <person name="Koutsovoulos G."/>
            <person name="Laetsch D."/>
            <person name="Stevens L."/>
            <person name="Kumar S."/>
            <person name="Horikawa D."/>
            <person name="Ishino K."/>
            <person name="Komine S."/>
            <person name="Tomita M."/>
            <person name="Blaxter M."/>
            <person name="Arakawa K."/>
        </authorList>
    </citation>
    <scope>NUCLEOTIDE SEQUENCE [LARGE SCALE GENOMIC DNA]</scope>
    <source>
        <strain evidence="3">Z151</strain>
    </source>
</reference>
<dbReference type="EMBL" id="MTYJ01000006">
    <property type="protein sequence ID" value="OQV24670.1"/>
    <property type="molecule type" value="Genomic_DNA"/>
</dbReference>
<evidence type="ECO:0000313" key="3">
    <source>
        <dbReference type="Proteomes" id="UP000192578"/>
    </source>
</evidence>
<feature type="compositionally biased region" description="Polar residues" evidence="1">
    <location>
        <begin position="1"/>
        <end position="20"/>
    </location>
</feature>
<proteinExistence type="predicted"/>
<evidence type="ECO:0000256" key="1">
    <source>
        <dbReference type="SAM" id="MobiDB-lite"/>
    </source>
</evidence>
<name>A0A1W0XB64_HYPEX</name>
<accession>A0A1W0XB64</accession>
<feature type="compositionally biased region" description="Basic and acidic residues" evidence="1">
    <location>
        <begin position="28"/>
        <end position="72"/>
    </location>
</feature>